<feature type="domain" description="Knr4/Smi1-like" evidence="1">
    <location>
        <begin position="13"/>
        <end position="145"/>
    </location>
</feature>
<dbReference type="SUPFAM" id="SSF160631">
    <property type="entry name" value="SMI1/KNR4-like"/>
    <property type="match status" value="1"/>
</dbReference>
<dbReference type="Gene3D" id="3.40.1580.10">
    <property type="entry name" value="SMI1/KNR4-like"/>
    <property type="match status" value="1"/>
</dbReference>
<reference evidence="2 3" key="1">
    <citation type="submission" date="2023-12" db="EMBL/GenBank/DDBJ databases">
        <title>the genome sequence of Hyalangium sp. s54d21.</title>
        <authorList>
            <person name="Zhang X."/>
        </authorList>
    </citation>
    <scope>NUCLEOTIDE SEQUENCE [LARGE SCALE GENOMIC DNA]</scope>
    <source>
        <strain evidence="3">s54d21</strain>
    </source>
</reference>
<dbReference type="EMBL" id="JAXIVS010000006">
    <property type="protein sequence ID" value="MDY7228506.1"/>
    <property type="molecule type" value="Genomic_DNA"/>
</dbReference>
<dbReference type="Proteomes" id="UP001291309">
    <property type="component" value="Unassembled WGS sequence"/>
</dbReference>
<dbReference type="SMART" id="SM00860">
    <property type="entry name" value="SMI1_KNR4"/>
    <property type="match status" value="1"/>
</dbReference>
<dbReference type="Pfam" id="PF09346">
    <property type="entry name" value="SMI1_KNR4"/>
    <property type="match status" value="1"/>
</dbReference>
<proteinExistence type="predicted"/>
<evidence type="ECO:0000313" key="3">
    <source>
        <dbReference type="Proteomes" id="UP001291309"/>
    </source>
</evidence>
<dbReference type="InterPro" id="IPR037883">
    <property type="entry name" value="Knr4/Smi1-like_sf"/>
</dbReference>
<keyword evidence="3" id="KW-1185">Reference proteome</keyword>
<dbReference type="InterPro" id="IPR018958">
    <property type="entry name" value="Knr4/Smi1-like_dom"/>
</dbReference>
<evidence type="ECO:0000313" key="2">
    <source>
        <dbReference type="EMBL" id="MDY7228506.1"/>
    </source>
</evidence>
<name>A0ABU5H5B8_9BACT</name>
<sequence>MAASLRTFEGGPPLQEEALRSFETKHGLALPASYREFLLATNGGRPERDLVAITGLESQSPGRIHLFFGLNDPVVSCNLDWNLEVFRDRIPAGLLPIATTEGADKLCLSIAGEHPGAIFYWDGYAPAGERNLYRLAEDFTAFLSSLHADELSPRPG</sequence>
<dbReference type="RefSeq" id="WP_321547233.1">
    <property type="nucleotide sequence ID" value="NZ_JAXIVS010000006.1"/>
</dbReference>
<accession>A0ABU5H5B8</accession>
<protein>
    <submittedName>
        <fullName evidence="2">SMI1/KNR4 family protein</fullName>
    </submittedName>
</protein>
<organism evidence="2 3">
    <name type="scientific">Hyalangium rubrum</name>
    <dbReference type="NCBI Taxonomy" id="3103134"/>
    <lineage>
        <taxon>Bacteria</taxon>
        <taxon>Pseudomonadati</taxon>
        <taxon>Myxococcota</taxon>
        <taxon>Myxococcia</taxon>
        <taxon>Myxococcales</taxon>
        <taxon>Cystobacterineae</taxon>
        <taxon>Archangiaceae</taxon>
        <taxon>Hyalangium</taxon>
    </lineage>
</organism>
<gene>
    <name evidence="2" type="ORF">SYV04_18935</name>
</gene>
<comment type="caution">
    <text evidence="2">The sequence shown here is derived from an EMBL/GenBank/DDBJ whole genome shotgun (WGS) entry which is preliminary data.</text>
</comment>
<evidence type="ECO:0000259" key="1">
    <source>
        <dbReference type="SMART" id="SM00860"/>
    </source>
</evidence>